<accession>A0A091GQZ2</accession>
<dbReference type="Pfam" id="PF00078">
    <property type="entry name" value="RVT_1"/>
    <property type="match status" value="1"/>
</dbReference>
<protein>
    <recommendedName>
        <fullName evidence="2">ribonuclease H</fullName>
        <ecNumber evidence="2">3.1.26.4</ecNumber>
    </recommendedName>
</protein>
<evidence type="ECO:0000256" key="2">
    <source>
        <dbReference type="ARBA" id="ARBA00012180"/>
    </source>
</evidence>
<evidence type="ECO:0000259" key="3">
    <source>
        <dbReference type="PROSITE" id="PS50878"/>
    </source>
</evidence>
<feature type="non-terminal residue" evidence="4">
    <location>
        <position position="1"/>
    </location>
</feature>
<keyword evidence="5" id="KW-1185">Reference proteome</keyword>
<proteinExistence type="inferred from homology"/>
<dbReference type="Proteomes" id="UP000054064">
    <property type="component" value="Unassembled WGS sequence"/>
</dbReference>
<organism evidence="4 5">
    <name type="scientific">Buceros rhinoceros silvestris</name>
    <dbReference type="NCBI Taxonomy" id="175836"/>
    <lineage>
        <taxon>Eukaryota</taxon>
        <taxon>Metazoa</taxon>
        <taxon>Chordata</taxon>
        <taxon>Craniata</taxon>
        <taxon>Vertebrata</taxon>
        <taxon>Euteleostomi</taxon>
        <taxon>Archelosauria</taxon>
        <taxon>Archosauria</taxon>
        <taxon>Dinosauria</taxon>
        <taxon>Saurischia</taxon>
        <taxon>Theropoda</taxon>
        <taxon>Coelurosauria</taxon>
        <taxon>Aves</taxon>
        <taxon>Neognathae</taxon>
        <taxon>Neoaves</taxon>
        <taxon>Telluraves</taxon>
        <taxon>Coraciimorphae</taxon>
        <taxon>Bucerotiformes</taxon>
        <taxon>Bucerotidae</taxon>
        <taxon>Buceros</taxon>
    </lineage>
</organism>
<feature type="domain" description="Reverse transcriptase" evidence="3">
    <location>
        <begin position="1"/>
        <end position="118"/>
    </location>
</feature>
<dbReference type="Gene3D" id="3.10.10.10">
    <property type="entry name" value="HIV Type 1 Reverse Transcriptase, subunit A, domain 1"/>
    <property type="match status" value="1"/>
</dbReference>
<gene>
    <name evidence="4" type="ORF">N320_08116</name>
</gene>
<comment type="similarity">
    <text evidence="1">Belongs to the beta type-B retroviral polymerase family. HERV class-II K(HML-2) pol subfamily.</text>
</comment>
<evidence type="ECO:0000256" key="1">
    <source>
        <dbReference type="ARBA" id="ARBA00010879"/>
    </source>
</evidence>
<dbReference type="GO" id="GO:0004523">
    <property type="term" value="F:RNA-DNA hybrid ribonuclease activity"/>
    <property type="evidence" value="ECO:0007669"/>
    <property type="project" value="UniProtKB-EC"/>
</dbReference>
<dbReference type="Gene3D" id="3.30.70.270">
    <property type="match status" value="2"/>
</dbReference>
<evidence type="ECO:0000313" key="4">
    <source>
        <dbReference type="EMBL" id="KFO84927.1"/>
    </source>
</evidence>
<dbReference type="PROSITE" id="PS50878">
    <property type="entry name" value="RT_POL"/>
    <property type="match status" value="1"/>
</dbReference>
<dbReference type="EMBL" id="KL506161">
    <property type="protein sequence ID" value="KFO84927.1"/>
    <property type="molecule type" value="Genomic_DNA"/>
</dbReference>
<dbReference type="SUPFAM" id="SSF56672">
    <property type="entry name" value="DNA/RNA polymerases"/>
    <property type="match status" value="1"/>
</dbReference>
<feature type="non-terminal residue" evidence="4">
    <location>
        <position position="224"/>
    </location>
</feature>
<dbReference type="InterPro" id="IPR043502">
    <property type="entry name" value="DNA/RNA_pol_sf"/>
</dbReference>
<reference evidence="4 5" key="1">
    <citation type="submission" date="2014-04" db="EMBL/GenBank/DDBJ databases">
        <title>Genome evolution of avian class.</title>
        <authorList>
            <person name="Zhang G."/>
            <person name="Li C."/>
        </authorList>
    </citation>
    <scope>NUCLEOTIDE SEQUENCE [LARGE SCALE GENOMIC DNA]</scope>
    <source>
        <strain evidence="4">BGI_N320</strain>
    </source>
</reference>
<dbReference type="PANTHER" id="PTHR33064">
    <property type="entry name" value="POL PROTEIN"/>
    <property type="match status" value="1"/>
</dbReference>
<name>A0A091GQZ2_BUCRH</name>
<sequence length="224" mass="25314">YSTIHISEACLSIPLAPECRAQFAFTWRGVQYTWTRLPPGWKHTPVICHRVIRDLLEKSRAPEHLQYVDDIIMWGDVDTEVFEKGRKIIKILVEAGFTIMRSDVKGPAREVTFLGMKFQGGRRRIPVDVVNEIMAVPPPSSEEEVEAFLGLVGSWQTHIPNYSQITAPPFEQVKQEVTHAVALGPMRAGHDVKNVLYTAAGRNGPTWSLWQKAPRESWGQPLGF</sequence>
<dbReference type="AlphaFoldDB" id="A0A091GQZ2"/>
<evidence type="ECO:0000313" key="5">
    <source>
        <dbReference type="Proteomes" id="UP000054064"/>
    </source>
</evidence>
<dbReference type="PANTHER" id="PTHR33064:SF29">
    <property type="entry name" value="PEPTIDASE A2 DOMAIN-CONTAINING PROTEIN-RELATED"/>
    <property type="match status" value="1"/>
</dbReference>
<dbReference type="InterPro" id="IPR043128">
    <property type="entry name" value="Rev_trsase/Diguanyl_cyclase"/>
</dbReference>
<dbReference type="InterPro" id="IPR000477">
    <property type="entry name" value="RT_dom"/>
</dbReference>
<dbReference type="EC" id="3.1.26.4" evidence="2"/>
<dbReference type="InterPro" id="IPR051320">
    <property type="entry name" value="Viral_Replic_Matur_Polypro"/>
</dbReference>